<dbReference type="AlphaFoldDB" id="A0A2W4Z951"/>
<organism evidence="1 2">
    <name type="scientific">Sphingomonas hengshuiensis</name>
    <dbReference type="NCBI Taxonomy" id="1609977"/>
    <lineage>
        <taxon>Bacteria</taxon>
        <taxon>Pseudomonadati</taxon>
        <taxon>Pseudomonadota</taxon>
        <taxon>Alphaproteobacteria</taxon>
        <taxon>Sphingomonadales</taxon>
        <taxon>Sphingomonadaceae</taxon>
        <taxon>Sphingomonas</taxon>
    </lineage>
</organism>
<name>A0A2W4Z951_9SPHN</name>
<gene>
    <name evidence="1" type="ORF">DI632_07225</name>
</gene>
<comment type="caution">
    <text evidence="1">The sequence shown here is derived from an EMBL/GenBank/DDBJ whole genome shotgun (WGS) entry which is preliminary data.</text>
</comment>
<dbReference type="EMBL" id="QFNF01000013">
    <property type="protein sequence ID" value="PZO78256.1"/>
    <property type="molecule type" value="Genomic_DNA"/>
</dbReference>
<dbReference type="Proteomes" id="UP000248614">
    <property type="component" value="Unassembled WGS sequence"/>
</dbReference>
<reference evidence="1 2" key="1">
    <citation type="submission" date="2017-08" db="EMBL/GenBank/DDBJ databases">
        <title>Infants hospitalized years apart are colonized by the same room-sourced microbial strains.</title>
        <authorList>
            <person name="Brooks B."/>
            <person name="Olm M.R."/>
            <person name="Firek B.A."/>
            <person name="Baker R."/>
            <person name="Thomas B.C."/>
            <person name="Morowitz M.J."/>
            <person name="Banfield J.F."/>
        </authorList>
    </citation>
    <scope>NUCLEOTIDE SEQUENCE [LARGE SCALE GENOMIC DNA]</scope>
    <source>
        <strain evidence="1">S2_018_000_R3_110</strain>
    </source>
</reference>
<evidence type="ECO:0000313" key="1">
    <source>
        <dbReference type="EMBL" id="PZO78256.1"/>
    </source>
</evidence>
<sequence>MRADLAVFAETSIGFEIKTARDTLRRLPAQMAAYARYFDHAVAIVAPCHVPNIAPDALHGGSLWTYDECGTLQTLVEGKVNIVATEALIDLMTQAERRRGDFGTAVAARYDATSRQFWAAVSRRSIRSADLPLLSRFTEARTQARQLADEREAYWSRWMAAQNGLSLASA</sequence>
<protein>
    <submittedName>
        <fullName evidence="1">Uncharacterized protein</fullName>
    </submittedName>
</protein>
<accession>A0A2W4Z951</accession>
<proteinExistence type="predicted"/>
<evidence type="ECO:0000313" key="2">
    <source>
        <dbReference type="Proteomes" id="UP000248614"/>
    </source>
</evidence>